<feature type="region of interest" description="Disordered" evidence="1">
    <location>
        <begin position="33"/>
        <end position="54"/>
    </location>
</feature>
<reference evidence="4" key="1">
    <citation type="journal article" date="2020" name="Microb. Genom.">
        <title>Genetic diversity of clinical and environmental Mucorales isolates obtained from an investigation of mucormycosis cases among solid organ transplant recipients.</title>
        <authorList>
            <person name="Nguyen M.H."/>
            <person name="Kaul D."/>
            <person name="Muto C."/>
            <person name="Cheng S.J."/>
            <person name="Richter R.A."/>
            <person name="Bruno V.M."/>
            <person name="Liu G."/>
            <person name="Beyhan S."/>
            <person name="Sundermann A.J."/>
            <person name="Mounaud S."/>
            <person name="Pasculle A.W."/>
            <person name="Nierman W.C."/>
            <person name="Driscoll E."/>
            <person name="Cumbie R."/>
            <person name="Clancy C.J."/>
            <person name="Dupont C.L."/>
        </authorList>
    </citation>
    <scope>NUCLEOTIDE SEQUENCE</scope>
    <source>
        <strain evidence="4">GL11</strain>
    </source>
</reference>
<dbReference type="InterPro" id="IPR006693">
    <property type="entry name" value="AB_hydrolase_lipase"/>
</dbReference>
<feature type="transmembrane region" description="Helical" evidence="2">
    <location>
        <begin position="359"/>
        <end position="376"/>
    </location>
</feature>
<dbReference type="AlphaFoldDB" id="A0A9P6WY96"/>
<feature type="transmembrane region" description="Helical" evidence="2">
    <location>
        <begin position="90"/>
        <end position="116"/>
    </location>
</feature>
<sequence length="529" mass="60913">MMPPDISLSKEVGQPTIENNNIYNVFTEEEKEHQRSLSYDSGLNSSIEDDNEEDKKSTLDEFIELLPPKSESTEQKKKIKRIERSLIERLIIDIRAILSTLLSLPILVILVLFAIYHTTKSQILDLLYFRTKRPQDVFENIIPDEVITKDETYYAKKWGYESERHEVITEDGYIIIMYRIYKKGSNPRVGKKPVLIGHGLFQCSGAFVLNEEKSLTFTLADEGYDVWVGNNRAIAGYDHISLSHQDPEYWNWGLKELGIFDFTAMIDHVRKCSGYSKVAYIGHSQGNAQAFIGLSLCPEIADKLSCFVALAPAIFSGNLVDSYPLCLLIKLNDWLYSLLFGTASFLPIMTVIQAIMHPKLFCFLAYSVFSYLFTWWDSHWIRRRKIKYFQFTPRPVSARLIADWIAGWGRKGVCLYVADRNHSNHKAPSKVPLIVFYGTADYLVNGERFVKTFAGYENHGLPQSQLAKEKSNTEKTCLDNNNTTLFPTLDLVHVERIDGYEHMDTIWGHNNHETTYPILIKQLKRAKWE</sequence>
<keyword evidence="2" id="KW-0472">Membrane</keyword>
<accession>A0A9P6WY96</accession>
<feature type="compositionally biased region" description="Polar residues" evidence="1">
    <location>
        <begin position="36"/>
        <end position="46"/>
    </location>
</feature>
<dbReference type="EMBL" id="JAANQT010003182">
    <property type="protein sequence ID" value="KAG1301324.1"/>
    <property type="molecule type" value="Genomic_DNA"/>
</dbReference>
<dbReference type="InterPro" id="IPR029058">
    <property type="entry name" value="AB_hydrolase_fold"/>
</dbReference>
<evidence type="ECO:0000313" key="4">
    <source>
        <dbReference type="EMBL" id="KAG1301324.1"/>
    </source>
</evidence>
<evidence type="ECO:0000256" key="1">
    <source>
        <dbReference type="SAM" id="MobiDB-lite"/>
    </source>
</evidence>
<dbReference type="OrthoDB" id="9974421at2759"/>
<keyword evidence="2" id="KW-1133">Transmembrane helix</keyword>
<evidence type="ECO:0000256" key="2">
    <source>
        <dbReference type="SAM" id="Phobius"/>
    </source>
</evidence>
<evidence type="ECO:0000313" key="5">
    <source>
        <dbReference type="Proteomes" id="UP000716291"/>
    </source>
</evidence>
<proteinExistence type="predicted"/>
<dbReference type="GO" id="GO:0006629">
    <property type="term" value="P:lipid metabolic process"/>
    <property type="evidence" value="ECO:0007669"/>
    <property type="project" value="InterPro"/>
</dbReference>
<dbReference type="Pfam" id="PF04083">
    <property type="entry name" value="Abhydro_lipase"/>
    <property type="match status" value="1"/>
</dbReference>
<feature type="domain" description="Partial AB-hydrolase lipase" evidence="3">
    <location>
        <begin position="153"/>
        <end position="210"/>
    </location>
</feature>
<feature type="transmembrane region" description="Helical" evidence="2">
    <location>
        <begin position="334"/>
        <end position="352"/>
    </location>
</feature>
<gene>
    <name evidence="4" type="ORF">G6F64_011905</name>
</gene>
<dbReference type="SUPFAM" id="SSF53474">
    <property type="entry name" value="alpha/beta-Hydrolases"/>
    <property type="match status" value="1"/>
</dbReference>
<organism evidence="4 5">
    <name type="scientific">Rhizopus oryzae</name>
    <name type="common">Mucormycosis agent</name>
    <name type="synonym">Rhizopus arrhizus var. delemar</name>
    <dbReference type="NCBI Taxonomy" id="64495"/>
    <lineage>
        <taxon>Eukaryota</taxon>
        <taxon>Fungi</taxon>
        <taxon>Fungi incertae sedis</taxon>
        <taxon>Mucoromycota</taxon>
        <taxon>Mucoromycotina</taxon>
        <taxon>Mucoromycetes</taxon>
        <taxon>Mucorales</taxon>
        <taxon>Mucorineae</taxon>
        <taxon>Rhizopodaceae</taxon>
        <taxon>Rhizopus</taxon>
    </lineage>
</organism>
<comment type="caution">
    <text evidence="4">The sequence shown here is derived from an EMBL/GenBank/DDBJ whole genome shotgun (WGS) entry which is preliminary data.</text>
</comment>
<keyword evidence="2" id="KW-0812">Transmembrane</keyword>
<dbReference type="Proteomes" id="UP000716291">
    <property type="component" value="Unassembled WGS sequence"/>
</dbReference>
<dbReference type="PANTHER" id="PTHR11005">
    <property type="entry name" value="LYSOSOMAL ACID LIPASE-RELATED"/>
    <property type="match status" value="1"/>
</dbReference>
<protein>
    <recommendedName>
        <fullName evidence="3">Partial AB-hydrolase lipase domain-containing protein</fullName>
    </recommendedName>
</protein>
<evidence type="ECO:0000259" key="3">
    <source>
        <dbReference type="Pfam" id="PF04083"/>
    </source>
</evidence>
<dbReference type="Gene3D" id="3.40.50.1820">
    <property type="entry name" value="alpha/beta hydrolase"/>
    <property type="match status" value="1"/>
</dbReference>
<name>A0A9P6WY96_RHIOR</name>
<keyword evidence="5" id="KW-1185">Reference proteome</keyword>